<reference evidence="2" key="1">
    <citation type="submission" date="2023-06" db="EMBL/GenBank/DDBJ databases">
        <title>Multi-omics analyses reveal the molecular pathogenesis toolkit of Lasiodiplodia hormozganensis, a cross-kingdom pathogen.</title>
        <authorList>
            <person name="Felix C."/>
            <person name="Meneses R."/>
            <person name="Goncalves M.F.M."/>
            <person name="Tilleman L."/>
            <person name="Duarte A.S."/>
            <person name="Jorrin-Novo J.V."/>
            <person name="Van De Peer Y."/>
            <person name="Deforce D."/>
            <person name="Van Nieuwerburgh F."/>
            <person name="Esteves A.C."/>
            <person name="Alves A."/>
        </authorList>
    </citation>
    <scope>NUCLEOTIDE SEQUENCE</scope>
    <source>
        <strain evidence="2">CBS 339.90</strain>
    </source>
</reference>
<gene>
    <name evidence="2" type="ORF">DIS24_g3753</name>
</gene>
<keyword evidence="1" id="KW-0812">Transmembrane</keyword>
<protein>
    <submittedName>
        <fullName evidence="2">Uncharacterized protein</fullName>
    </submittedName>
</protein>
<evidence type="ECO:0000256" key="1">
    <source>
        <dbReference type="SAM" id="Phobius"/>
    </source>
</evidence>
<proteinExistence type="predicted"/>
<evidence type="ECO:0000313" key="2">
    <source>
        <dbReference type="EMBL" id="KAK0659886.1"/>
    </source>
</evidence>
<feature type="transmembrane region" description="Helical" evidence="1">
    <location>
        <begin position="42"/>
        <end position="63"/>
    </location>
</feature>
<dbReference type="Proteomes" id="UP001175001">
    <property type="component" value="Unassembled WGS sequence"/>
</dbReference>
<sequence length="593" mass="64368">MVRHNSQESFLLQEPIGSPRNFSPVDPHRKGLRQFLASNPEVIVTTVAGLLSILAIFGFTLWLSRQIFECPPWAQDCHVQPSVARMVDDLGLVQGIIAAVYAVALAGPVYTACALGEAAVWPILNKQAKTLKELDSFLSAARGSIASLPPAYMATRSIEALVVILCITIATITPLVGSPIVGYAYTRLDVASEYTSTYMIGGAMKSRFIQRNPPIRLPAAAAQAFNLYTSWSSNLSSEAMPNFRDYIVNRNRLADRGEVSVRAVKVEKRVSCTGHAVKLKDHDDVSVTTDTNMGNKSSSTAHIRVQPVLSVWVDQIRYMSETRTISTLIFAALNGTIESGEFSEATRGMKVENYTGVSAVACDVDVNLVDSSFETGSGTSQFTTVSDLDMLEGPSHPDSPYGPLGDVAAWFGVAPSIMGLSVHGTQPTFVDRKPLPKAYASWTAPKAFHWELESIYRFINVSSGALGTSIRSVGGSDELNGEPLNATLVSRKAMKRLDPARVYYLLIPPFVLLAIISTLASWSHWIHERANIPIMRLAHVSEVIKSAQTADILEPASEDSRVPNQQSSLRTIKVRYGIASGGTVGFAKNISNF</sequence>
<accession>A0AA40D242</accession>
<comment type="caution">
    <text evidence="2">The sequence shown here is derived from an EMBL/GenBank/DDBJ whole genome shotgun (WGS) entry which is preliminary data.</text>
</comment>
<name>A0AA40D242_9PEZI</name>
<organism evidence="2 3">
    <name type="scientific">Lasiodiplodia hormozganensis</name>
    <dbReference type="NCBI Taxonomy" id="869390"/>
    <lineage>
        <taxon>Eukaryota</taxon>
        <taxon>Fungi</taxon>
        <taxon>Dikarya</taxon>
        <taxon>Ascomycota</taxon>
        <taxon>Pezizomycotina</taxon>
        <taxon>Dothideomycetes</taxon>
        <taxon>Dothideomycetes incertae sedis</taxon>
        <taxon>Botryosphaeriales</taxon>
        <taxon>Botryosphaeriaceae</taxon>
        <taxon>Lasiodiplodia</taxon>
    </lineage>
</organism>
<dbReference type="EMBL" id="JAUJDW010000012">
    <property type="protein sequence ID" value="KAK0659886.1"/>
    <property type="molecule type" value="Genomic_DNA"/>
</dbReference>
<keyword evidence="1" id="KW-1133">Transmembrane helix</keyword>
<feature type="transmembrane region" description="Helical" evidence="1">
    <location>
        <begin position="96"/>
        <end position="124"/>
    </location>
</feature>
<evidence type="ECO:0000313" key="3">
    <source>
        <dbReference type="Proteomes" id="UP001175001"/>
    </source>
</evidence>
<feature type="transmembrane region" description="Helical" evidence="1">
    <location>
        <begin position="502"/>
        <end position="525"/>
    </location>
</feature>
<keyword evidence="1" id="KW-0472">Membrane</keyword>
<feature type="transmembrane region" description="Helical" evidence="1">
    <location>
        <begin position="160"/>
        <end position="185"/>
    </location>
</feature>
<keyword evidence="3" id="KW-1185">Reference proteome</keyword>
<dbReference type="AlphaFoldDB" id="A0AA40D242"/>